<dbReference type="EMBL" id="HG810024">
    <property type="protein sequence ID" value="CDN39626.1"/>
    <property type="molecule type" value="Genomic_DNA"/>
</dbReference>
<sequence length="58" mass="7131">MPINLKIQTAFKNQKMLFFLKSELERVPFFMNLWIQDKLQLFSEEFFRHLIPCLLKEP</sequence>
<reference evidence="1" key="2">
    <citation type="submission" date="2014-01" db="EMBL/GenBank/DDBJ databases">
        <authorList>
            <person name="Aslett M."/>
        </authorList>
    </citation>
    <scope>NUCLEOTIDE SEQUENCE [LARGE SCALE GENOMIC DNA]</scope>
    <source>
        <strain evidence="1">DB27</strain>
    </source>
</reference>
<accession>W8YMI2</accession>
<protein>
    <submittedName>
        <fullName evidence="1">Uncharacterized protein</fullName>
    </submittedName>
</protein>
<dbReference type="Proteomes" id="UP000030682">
    <property type="component" value="Unassembled WGS sequence"/>
</dbReference>
<reference evidence="1" key="1">
    <citation type="submission" date="2014-01" db="EMBL/GenBank/DDBJ databases">
        <title>Draft genome sequence of highly nematicidal Bacillus thuringiensis DB27.</title>
        <authorList>
            <person name="Iatsenko I."/>
            <person name="Pickard D."/>
            <person name="Corton C."/>
            <person name="Dougan G."/>
            <person name="Sommer R.J."/>
        </authorList>
    </citation>
    <scope>NUCLEOTIDE SEQUENCE [LARGE SCALE GENOMIC DNA]</scope>
    <source>
        <strain evidence="1">DB27</strain>
    </source>
</reference>
<name>W8YMI2_BACTU</name>
<evidence type="ECO:0000313" key="1">
    <source>
        <dbReference type="EMBL" id="CDN39626.1"/>
    </source>
</evidence>
<gene>
    <name evidence="1" type="ORF">BTDB27_p000289</name>
</gene>
<dbReference type="AlphaFoldDB" id="W8YMI2"/>
<dbReference type="HOGENOM" id="CLU_2970024_0_0_9"/>
<organism evidence="1">
    <name type="scientific">Bacillus thuringiensis DB27</name>
    <dbReference type="NCBI Taxonomy" id="1431339"/>
    <lineage>
        <taxon>Bacteria</taxon>
        <taxon>Bacillati</taxon>
        <taxon>Bacillota</taxon>
        <taxon>Bacilli</taxon>
        <taxon>Bacillales</taxon>
        <taxon>Bacillaceae</taxon>
        <taxon>Bacillus</taxon>
        <taxon>Bacillus cereus group</taxon>
    </lineage>
</organism>
<proteinExistence type="predicted"/>